<evidence type="ECO:0000256" key="1">
    <source>
        <dbReference type="SAM" id="Phobius"/>
    </source>
</evidence>
<keyword evidence="1" id="KW-0812">Transmembrane</keyword>
<dbReference type="AlphaFoldDB" id="A0A0D2BN41"/>
<keyword evidence="1" id="KW-1133">Transmembrane helix</keyword>
<dbReference type="VEuPathDB" id="FungiDB:PV08_00545"/>
<dbReference type="Proteomes" id="UP000053328">
    <property type="component" value="Unassembled WGS sequence"/>
</dbReference>
<proteinExistence type="predicted"/>
<dbReference type="STRING" id="91928.A0A0D2BN41"/>
<feature type="transmembrane region" description="Helical" evidence="1">
    <location>
        <begin position="69"/>
        <end position="92"/>
    </location>
</feature>
<protein>
    <submittedName>
        <fullName evidence="2">Uncharacterized protein</fullName>
    </submittedName>
</protein>
<evidence type="ECO:0000313" key="3">
    <source>
        <dbReference type="Proteomes" id="UP000053328"/>
    </source>
</evidence>
<gene>
    <name evidence="2" type="ORF">PV08_00545</name>
</gene>
<name>A0A0D2BN41_9EURO</name>
<keyword evidence="3" id="KW-1185">Reference proteome</keyword>
<dbReference type="OrthoDB" id="199599at2759"/>
<keyword evidence="1" id="KW-0472">Membrane</keyword>
<dbReference type="RefSeq" id="XP_016240186.1">
    <property type="nucleotide sequence ID" value="XM_016374910.1"/>
</dbReference>
<feature type="transmembrane region" description="Helical" evidence="1">
    <location>
        <begin position="38"/>
        <end position="57"/>
    </location>
</feature>
<accession>A0A0D2BN41</accession>
<organism evidence="2 3">
    <name type="scientific">Exophiala spinifera</name>
    <dbReference type="NCBI Taxonomy" id="91928"/>
    <lineage>
        <taxon>Eukaryota</taxon>
        <taxon>Fungi</taxon>
        <taxon>Dikarya</taxon>
        <taxon>Ascomycota</taxon>
        <taxon>Pezizomycotina</taxon>
        <taxon>Eurotiomycetes</taxon>
        <taxon>Chaetothyriomycetidae</taxon>
        <taxon>Chaetothyriales</taxon>
        <taxon>Herpotrichiellaceae</taxon>
        <taxon>Exophiala</taxon>
    </lineage>
</organism>
<evidence type="ECO:0000313" key="2">
    <source>
        <dbReference type="EMBL" id="KIW19970.1"/>
    </source>
</evidence>
<reference evidence="2 3" key="1">
    <citation type="submission" date="2015-01" db="EMBL/GenBank/DDBJ databases">
        <title>The Genome Sequence of Exophiala spinifera CBS89968.</title>
        <authorList>
            <consortium name="The Broad Institute Genomics Platform"/>
            <person name="Cuomo C."/>
            <person name="de Hoog S."/>
            <person name="Gorbushina A."/>
            <person name="Stielow B."/>
            <person name="Teixiera M."/>
            <person name="Abouelleil A."/>
            <person name="Chapman S.B."/>
            <person name="Priest M."/>
            <person name="Young S.K."/>
            <person name="Wortman J."/>
            <person name="Nusbaum C."/>
            <person name="Birren B."/>
        </authorList>
    </citation>
    <scope>NUCLEOTIDE SEQUENCE [LARGE SCALE GENOMIC DNA]</scope>
    <source>
        <strain evidence="2 3">CBS 89968</strain>
    </source>
</reference>
<sequence>MASLGVVIAQISRIQKALDDEAEHNDATARRASGKPQACICQLSAILILLVGAWRFLQHQEDILRGLTKFYFGGVYLTGVVVLLARLLSLLFTQIVHKGIQQYYIVIQLLSSMSAETPVIL</sequence>
<dbReference type="GeneID" id="27327628"/>
<dbReference type="EMBL" id="KN847492">
    <property type="protein sequence ID" value="KIW19970.1"/>
    <property type="molecule type" value="Genomic_DNA"/>
</dbReference>
<dbReference type="HOGENOM" id="CLU_2038095_0_0_1"/>